<dbReference type="Proteomes" id="UP001189429">
    <property type="component" value="Unassembled WGS sequence"/>
</dbReference>
<sequence>MLAELQQRADKEEAEKQSLAKEVEQLEASAAAVEKDTKAAAQEALDMQAKIELAESETESFKAALVSVSETVSAAVYGPESDPIQLLKVAVTDIAASEEKAAQLLRKKQEASRRAEALGKKLEEVARARGRLEAARERAKRLSAGIDAIATGVGVGGGNLFSIFSDPLHCSNVCILSSARTFEEHPRPSGEKKRARHRKKAQGMDVRAMARTRRMRGRSTPSWRRVQGPCRRSAPCSLRRRGPLWTLAAVLGRGACGGAPAVRGAGRARARPAPTAARTRRSLRPMWDPGRELLPFQPERTTQEEKPTPRHDRFPWNHSAMPKERARACPVRARASLRSSTKRPVRSARAAPGCWAIRAVQAAAPPILSQLPPGVLFPGRLQPAPCFARCYFVAN</sequence>
<feature type="region of interest" description="Disordered" evidence="2">
    <location>
        <begin position="184"/>
        <end position="232"/>
    </location>
</feature>
<feature type="region of interest" description="Disordered" evidence="2">
    <location>
        <begin position="1"/>
        <end position="20"/>
    </location>
</feature>
<evidence type="ECO:0000313" key="3">
    <source>
        <dbReference type="EMBL" id="CAK0847699.1"/>
    </source>
</evidence>
<keyword evidence="1" id="KW-0175">Coiled coil</keyword>
<feature type="compositionally biased region" description="Basic and acidic residues" evidence="2">
    <location>
        <begin position="301"/>
        <end position="317"/>
    </location>
</feature>
<feature type="coiled-coil region" evidence="1">
    <location>
        <begin position="94"/>
        <end position="145"/>
    </location>
</feature>
<feature type="compositionally biased region" description="Basic and acidic residues" evidence="2">
    <location>
        <begin position="7"/>
        <end position="20"/>
    </location>
</feature>
<keyword evidence="4" id="KW-1185">Reference proteome</keyword>
<accession>A0ABN9TP68</accession>
<dbReference type="EMBL" id="CAUYUJ010014922">
    <property type="protein sequence ID" value="CAK0847699.1"/>
    <property type="molecule type" value="Genomic_DNA"/>
</dbReference>
<evidence type="ECO:0000313" key="4">
    <source>
        <dbReference type="Proteomes" id="UP001189429"/>
    </source>
</evidence>
<evidence type="ECO:0000256" key="2">
    <source>
        <dbReference type="SAM" id="MobiDB-lite"/>
    </source>
</evidence>
<proteinExistence type="predicted"/>
<organism evidence="3 4">
    <name type="scientific">Prorocentrum cordatum</name>
    <dbReference type="NCBI Taxonomy" id="2364126"/>
    <lineage>
        <taxon>Eukaryota</taxon>
        <taxon>Sar</taxon>
        <taxon>Alveolata</taxon>
        <taxon>Dinophyceae</taxon>
        <taxon>Prorocentrales</taxon>
        <taxon>Prorocentraceae</taxon>
        <taxon>Prorocentrum</taxon>
    </lineage>
</organism>
<feature type="region of interest" description="Disordered" evidence="2">
    <location>
        <begin position="261"/>
        <end position="317"/>
    </location>
</feature>
<reference evidence="3" key="1">
    <citation type="submission" date="2023-10" db="EMBL/GenBank/DDBJ databases">
        <authorList>
            <person name="Chen Y."/>
            <person name="Shah S."/>
            <person name="Dougan E. K."/>
            <person name="Thang M."/>
            <person name="Chan C."/>
        </authorList>
    </citation>
    <scope>NUCLEOTIDE SEQUENCE [LARGE SCALE GENOMIC DNA]</scope>
</reference>
<feature type="compositionally biased region" description="Low complexity" evidence="2">
    <location>
        <begin position="261"/>
        <end position="277"/>
    </location>
</feature>
<comment type="caution">
    <text evidence="3">The sequence shown here is derived from an EMBL/GenBank/DDBJ whole genome shotgun (WGS) entry which is preliminary data.</text>
</comment>
<gene>
    <name evidence="3" type="ORF">PCOR1329_LOCUS40832</name>
</gene>
<evidence type="ECO:0000256" key="1">
    <source>
        <dbReference type="SAM" id="Coils"/>
    </source>
</evidence>
<protein>
    <submittedName>
        <fullName evidence="3">Uncharacterized protein</fullName>
    </submittedName>
</protein>
<name>A0ABN9TP68_9DINO</name>